<accession>A0A6J4USM2</accession>
<gene>
    <name evidence="2" type="ORF">AVDCRST_MAG49-2412</name>
</gene>
<feature type="compositionally biased region" description="Basic and acidic residues" evidence="1">
    <location>
        <begin position="30"/>
        <end position="51"/>
    </location>
</feature>
<evidence type="ECO:0000256" key="1">
    <source>
        <dbReference type="SAM" id="MobiDB-lite"/>
    </source>
</evidence>
<protein>
    <submittedName>
        <fullName evidence="2">Rod shape-determining protein RodA</fullName>
    </submittedName>
</protein>
<feature type="region of interest" description="Disordered" evidence="1">
    <location>
        <begin position="226"/>
        <end position="270"/>
    </location>
</feature>
<feature type="region of interest" description="Disordered" evidence="1">
    <location>
        <begin position="311"/>
        <end position="391"/>
    </location>
</feature>
<feature type="compositionally biased region" description="Basic residues" evidence="1">
    <location>
        <begin position="254"/>
        <end position="266"/>
    </location>
</feature>
<name>A0A6J4USM2_9BACT</name>
<feature type="non-terminal residue" evidence="2">
    <location>
        <position position="1"/>
    </location>
</feature>
<proteinExistence type="predicted"/>
<feature type="region of interest" description="Disordered" evidence="1">
    <location>
        <begin position="1"/>
        <end position="59"/>
    </location>
</feature>
<sequence>GDPDVPLAGGEHRHPGTGDRAPLARLRPVPAHDHPGPDGVRGRRDLEREGDGAALPSCGQRRCHAGRLRCLRAAPDGGPRQHRLPLPVDLCLVRLRARPAPDGGRPRPGDRHDRRRRAALDLHRTALVPAVGVRQDRDAGGALRVRRQPRPGDGRTRQLPGLDLHHAAADGARLLRARPRLDAGLRRDLARRDAALPDPAGLLRRPGAPRRPRLRLRLEVSLPRLPEGPPARVLQPRPRPARQGVQHHPGADQHRRRRLVRRRSGRWHAEPVATPVGAGVGLHLRPRQRHVRLRRDAGALRVVHHPDLALPARGRGRARRLRPVPGDRHHRDALLPGLREHRDERRAPARDRDHPPVHQRGRDLTLGFPDGRGHPPERPDAPPQAGLPAPL</sequence>
<feature type="region of interest" description="Disordered" evidence="1">
    <location>
        <begin position="140"/>
        <end position="160"/>
    </location>
</feature>
<dbReference type="EMBL" id="CADCWG010000156">
    <property type="protein sequence ID" value="CAA9559272.1"/>
    <property type="molecule type" value="Genomic_DNA"/>
</dbReference>
<evidence type="ECO:0000313" key="2">
    <source>
        <dbReference type="EMBL" id="CAA9559272.1"/>
    </source>
</evidence>
<organism evidence="2">
    <name type="scientific">uncultured Thermomicrobiales bacterium</name>
    <dbReference type="NCBI Taxonomy" id="1645740"/>
    <lineage>
        <taxon>Bacteria</taxon>
        <taxon>Pseudomonadati</taxon>
        <taxon>Thermomicrobiota</taxon>
        <taxon>Thermomicrobia</taxon>
        <taxon>Thermomicrobiales</taxon>
        <taxon>environmental samples</taxon>
    </lineage>
</organism>
<feature type="compositionally biased region" description="Basic and acidic residues" evidence="1">
    <location>
        <begin position="371"/>
        <end position="380"/>
    </location>
</feature>
<reference evidence="2" key="1">
    <citation type="submission" date="2020-02" db="EMBL/GenBank/DDBJ databases">
        <authorList>
            <person name="Meier V. D."/>
        </authorList>
    </citation>
    <scope>NUCLEOTIDE SEQUENCE</scope>
    <source>
        <strain evidence="2">AVDCRST_MAG49</strain>
    </source>
</reference>
<feature type="compositionally biased region" description="Basic and acidic residues" evidence="1">
    <location>
        <begin position="325"/>
        <end position="363"/>
    </location>
</feature>
<feature type="non-terminal residue" evidence="2">
    <location>
        <position position="391"/>
    </location>
</feature>
<dbReference type="AlphaFoldDB" id="A0A6J4USM2"/>